<proteinExistence type="predicted"/>
<dbReference type="Pfam" id="PF04069">
    <property type="entry name" value="OpuAC"/>
    <property type="match status" value="1"/>
</dbReference>
<dbReference type="SUPFAM" id="SSF53850">
    <property type="entry name" value="Periplasmic binding protein-like II"/>
    <property type="match status" value="1"/>
</dbReference>
<evidence type="ECO:0000256" key="1">
    <source>
        <dbReference type="SAM" id="SignalP"/>
    </source>
</evidence>
<dbReference type="Gene3D" id="3.40.190.120">
    <property type="entry name" value="Osmoprotection protein (prox), domain 2"/>
    <property type="match status" value="1"/>
</dbReference>
<dbReference type="GO" id="GO:0043190">
    <property type="term" value="C:ATP-binding cassette (ABC) transporter complex"/>
    <property type="evidence" value="ECO:0007669"/>
    <property type="project" value="InterPro"/>
</dbReference>
<keyword evidence="4" id="KW-1185">Reference proteome</keyword>
<dbReference type="Proteomes" id="UP000195985">
    <property type="component" value="Unassembled WGS sequence"/>
</dbReference>
<dbReference type="Gene3D" id="3.40.190.10">
    <property type="entry name" value="Periplasmic binding protein-like II"/>
    <property type="match status" value="1"/>
</dbReference>
<dbReference type="RefSeq" id="WP_086943810.1">
    <property type="nucleotide sequence ID" value="NZ_FONM01000019.1"/>
</dbReference>
<feature type="chain" id="PRO_5039650659" description="ABC-type glycine betaine transport system substrate-binding domain-containing protein" evidence="1">
    <location>
        <begin position="29"/>
        <end position="302"/>
    </location>
</feature>
<keyword evidence="1" id="KW-0732">Signal</keyword>
<evidence type="ECO:0000313" key="3">
    <source>
        <dbReference type="EMBL" id="SLM53088.1"/>
    </source>
</evidence>
<dbReference type="STRING" id="43064.SAMN04488086_11955"/>
<dbReference type="AlphaFoldDB" id="A0A1W1IJ58"/>
<feature type="domain" description="ABC-type glycine betaine transport system substrate-binding" evidence="2">
    <location>
        <begin position="38"/>
        <end position="298"/>
    </location>
</feature>
<name>A0A1W1IJ58_9LACT</name>
<evidence type="ECO:0000313" key="4">
    <source>
        <dbReference type="Proteomes" id="UP000195985"/>
    </source>
</evidence>
<organism evidence="3 4">
    <name type="scientific">Trichococcus pasteurii</name>
    <dbReference type="NCBI Taxonomy" id="43064"/>
    <lineage>
        <taxon>Bacteria</taxon>
        <taxon>Bacillati</taxon>
        <taxon>Bacillota</taxon>
        <taxon>Bacilli</taxon>
        <taxon>Lactobacillales</taxon>
        <taxon>Carnobacteriaceae</taxon>
        <taxon>Trichococcus</taxon>
    </lineage>
</organism>
<dbReference type="GO" id="GO:0022857">
    <property type="term" value="F:transmembrane transporter activity"/>
    <property type="evidence" value="ECO:0007669"/>
    <property type="project" value="InterPro"/>
</dbReference>
<reference evidence="4" key="1">
    <citation type="submission" date="2016-04" db="EMBL/GenBank/DDBJ databases">
        <authorList>
            <person name="Strepis N."/>
        </authorList>
    </citation>
    <scope>NUCLEOTIDE SEQUENCE [LARGE SCALE GENOMIC DNA]</scope>
</reference>
<dbReference type="CDD" id="cd13615">
    <property type="entry name" value="PBP2_ProWY"/>
    <property type="match status" value="1"/>
</dbReference>
<feature type="signal peptide" evidence="1">
    <location>
        <begin position="1"/>
        <end position="28"/>
    </location>
</feature>
<sequence length="302" mass="33538">MRRKNIISTIAMLAVTLIVSGCSSLTGGSDSSTEDTVIRVGSKDFTENLVVSEIYALALEDAGYEVERIPNIASSVVHTSITNDEIDLYPEYTGTGLLVILEMEMETDPQKVYDTIKAEYTEQFDLTWLDYAEANDSAGLVIKTSVAEKYGIQTVSDLQEHASELRFASQGEFDQREDGLPGLTKAYGEFNWKSSTVYDNSLKYEVLKNDEADVAPAYTTEGQLTDKEEFTVLVDDKNFWPPYNLAPVIRNEVLEENPDVAEMLNNISSTLDTETVTGLNAKVDVDGEEYEAVAKEYFDSLN</sequence>
<dbReference type="EMBL" id="FWEY01000012">
    <property type="protein sequence ID" value="SLM53088.1"/>
    <property type="molecule type" value="Genomic_DNA"/>
</dbReference>
<evidence type="ECO:0000259" key="2">
    <source>
        <dbReference type="Pfam" id="PF04069"/>
    </source>
</evidence>
<dbReference type="OrthoDB" id="9801163at2"/>
<gene>
    <name evidence="3" type="ORF">TPAS_2815</name>
</gene>
<protein>
    <recommendedName>
        <fullName evidence="2">ABC-type glycine betaine transport system substrate-binding domain-containing protein</fullName>
    </recommendedName>
</protein>
<accession>A0A1W1IJ58</accession>
<dbReference type="PROSITE" id="PS51257">
    <property type="entry name" value="PROKAR_LIPOPROTEIN"/>
    <property type="match status" value="1"/>
</dbReference>
<dbReference type="InterPro" id="IPR007210">
    <property type="entry name" value="ABC_Gly_betaine_transp_sub-bd"/>
</dbReference>